<evidence type="ECO:0000256" key="7">
    <source>
        <dbReference type="SAM" id="Phobius"/>
    </source>
</evidence>
<dbReference type="RefSeq" id="WP_052661905.1">
    <property type="nucleotide sequence ID" value="NZ_CP011070.1"/>
</dbReference>
<dbReference type="GO" id="GO:0005524">
    <property type="term" value="F:ATP binding"/>
    <property type="evidence" value="ECO:0007669"/>
    <property type="project" value="UniProtKB-KW"/>
</dbReference>
<evidence type="ECO:0000256" key="1">
    <source>
        <dbReference type="ARBA" id="ARBA00022553"/>
    </source>
</evidence>
<evidence type="ECO:0000259" key="8">
    <source>
        <dbReference type="PROSITE" id="PS50109"/>
    </source>
</evidence>
<gene>
    <name evidence="9" type="ORF">NADRNF5_1612</name>
</gene>
<dbReference type="GeneID" id="24820783"/>
<dbReference type="HOGENOM" id="CLU_000445_89_1_2"/>
<keyword evidence="3" id="KW-0547">Nucleotide-binding</keyword>
<reference evidence="10" key="1">
    <citation type="submission" date="2015-03" db="EMBL/GenBank/DDBJ databases">
        <title>Characterization of two novel Thaumarchaeota isolated from the Northern Adriatic Sea.</title>
        <authorList>
            <person name="Bayer B."/>
            <person name="Vojvoda J."/>
            <person name="Offre P."/>
            <person name="Srivastava A."/>
            <person name="Elisabeth N."/>
            <person name="Garcia J.A.L."/>
            <person name="Schleper C."/>
            <person name="Herndl G.J."/>
        </authorList>
    </citation>
    <scope>NUCLEOTIDE SEQUENCE [LARGE SCALE GENOMIC DNA]</scope>
    <source>
        <strain evidence="10">NF5</strain>
    </source>
</reference>
<dbReference type="InterPro" id="IPR003661">
    <property type="entry name" value="HisK_dim/P_dom"/>
</dbReference>
<dbReference type="SMART" id="SM00387">
    <property type="entry name" value="HATPase_c"/>
    <property type="match status" value="1"/>
</dbReference>
<feature type="transmembrane region" description="Helical" evidence="7">
    <location>
        <begin position="158"/>
        <end position="178"/>
    </location>
</feature>
<dbReference type="OrthoDB" id="8127at2157"/>
<evidence type="ECO:0000256" key="6">
    <source>
        <dbReference type="ARBA" id="ARBA00023012"/>
    </source>
</evidence>
<dbReference type="PRINTS" id="PR00344">
    <property type="entry name" value="BCTRLSENSOR"/>
</dbReference>
<dbReference type="SUPFAM" id="SSF55874">
    <property type="entry name" value="ATPase domain of HSP90 chaperone/DNA topoisomerase II/histidine kinase"/>
    <property type="match status" value="1"/>
</dbReference>
<dbReference type="PANTHER" id="PTHR43065">
    <property type="entry name" value="SENSOR HISTIDINE KINASE"/>
    <property type="match status" value="1"/>
</dbReference>
<dbReference type="AlphaFoldDB" id="A0A0D5C434"/>
<dbReference type="PANTHER" id="PTHR43065:SF10">
    <property type="entry name" value="PEROXIDE STRESS-ACTIVATED HISTIDINE KINASE MAK3"/>
    <property type="match status" value="1"/>
</dbReference>
<dbReference type="GO" id="GO:0000155">
    <property type="term" value="F:phosphorelay sensor kinase activity"/>
    <property type="evidence" value="ECO:0007669"/>
    <property type="project" value="InterPro"/>
</dbReference>
<dbReference type="InterPro" id="IPR003594">
    <property type="entry name" value="HATPase_dom"/>
</dbReference>
<dbReference type="Gene3D" id="3.30.565.10">
    <property type="entry name" value="Histidine kinase-like ATPase, C-terminal domain"/>
    <property type="match status" value="1"/>
</dbReference>
<dbReference type="InterPro" id="IPR005467">
    <property type="entry name" value="His_kinase_dom"/>
</dbReference>
<keyword evidence="10" id="KW-1185">Reference proteome</keyword>
<keyword evidence="6" id="KW-0902">Two-component regulatory system</keyword>
<dbReference type="Gene3D" id="1.10.287.130">
    <property type="match status" value="1"/>
</dbReference>
<evidence type="ECO:0000256" key="3">
    <source>
        <dbReference type="ARBA" id="ARBA00022741"/>
    </source>
</evidence>
<dbReference type="KEGG" id="nin:NADRNF5_1612"/>
<dbReference type="Proteomes" id="UP000032408">
    <property type="component" value="Chromosome"/>
</dbReference>
<protein>
    <submittedName>
        <fullName evidence="9">Histidine kinase</fullName>
    </submittedName>
</protein>
<keyword evidence="5" id="KW-0067">ATP-binding</keyword>
<dbReference type="SMART" id="SM00388">
    <property type="entry name" value="HisKA"/>
    <property type="match status" value="1"/>
</dbReference>
<sequence>MSQIFLISASFGSIYIVEIQESNSVNHVNLAGKNRMYAALTLHEIDKFDDGITTKANLYKVFDDYSQNIFLLKNGGIFLGASIKPLSEQYLPDLLIIEERFFELQLIIHNLQGVSGSLTSKELLEIEQIEFELLDVTDSLTEKLTIDANKAIKQKETLGIVLPIINAVVYVATIYVIFQTLKRENKKIQKLEKLYTIGQMASRLAHDLRNPLTVIKSSVDMLELKSTEKNEFTKSMCDRMKGSVKEIFHIIDDVLEFARTKELNISESSLLNILNQSVSSFNFPNAVTIELPQNDVTIKCDAIKLQSVFVNLFVNAMYAMNNNGKITVKIDETSTWVKILVIDSGPGIPKDILPQVFEPLFTSKPSGTGLGLGICKNIIEQHNGKISVRNDPTTFTVEFPKT</sequence>
<feature type="domain" description="Histidine kinase" evidence="8">
    <location>
        <begin position="203"/>
        <end position="402"/>
    </location>
</feature>
<organism evidence="9 10">
    <name type="scientific">Nitrosopumilus adriaticus</name>
    <dbReference type="NCBI Taxonomy" id="1580092"/>
    <lineage>
        <taxon>Archaea</taxon>
        <taxon>Nitrososphaerota</taxon>
        <taxon>Nitrososphaeria</taxon>
        <taxon>Nitrosopumilales</taxon>
        <taxon>Nitrosopumilaceae</taxon>
        <taxon>Nitrosopumilus</taxon>
    </lineage>
</organism>
<dbReference type="STRING" id="1580092.NADRNF5_1612"/>
<evidence type="ECO:0000313" key="9">
    <source>
        <dbReference type="EMBL" id="AJW71293.1"/>
    </source>
</evidence>
<dbReference type="SUPFAM" id="SSF47384">
    <property type="entry name" value="Homodimeric domain of signal transducing histidine kinase"/>
    <property type="match status" value="1"/>
</dbReference>
<dbReference type="InterPro" id="IPR004358">
    <property type="entry name" value="Sig_transdc_His_kin-like_C"/>
</dbReference>
<reference evidence="9 10" key="2">
    <citation type="journal article" date="2016" name="ISME J.">
        <title>Physiological and genomic characterization of two novel marine thaumarchaeal strains indicates niche differentiation.</title>
        <authorList>
            <person name="Bayer B."/>
            <person name="Vojvoda J."/>
            <person name="Offre P."/>
            <person name="Alves R.J."/>
            <person name="Elisabeth N.H."/>
            <person name="Garcia J.A."/>
            <person name="Volland J.M."/>
            <person name="Srivastava A."/>
            <person name="Schleper C."/>
            <person name="Herndl G.J."/>
        </authorList>
    </citation>
    <scope>NUCLEOTIDE SEQUENCE [LARGE SCALE GENOMIC DNA]</scope>
    <source>
        <strain evidence="9 10">NF5</strain>
    </source>
</reference>
<evidence type="ECO:0000313" key="10">
    <source>
        <dbReference type="Proteomes" id="UP000032408"/>
    </source>
</evidence>
<name>A0A0D5C434_9ARCH</name>
<proteinExistence type="predicted"/>
<dbReference type="Pfam" id="PF02518">
    <property type="entry name" value="HATPase_c"/>
    <property type="match status" value="1"/>
</dbReference>
<keyword evidence="7" id="KW-1133">Transmembrane helix</keyword>
<evidence type="ECO:0000256" key="4">
    <source>
        <dbReference type="ARBA" id="ARBA00022777"/>
    </source>
</evidence>
<keyword evidence="2" id="KW-0808">Transferase</keyword>
<keyword evidence="4 9" id="KW-0418">Kinase</keyword>
<accession>A0A0D5C434</accession>
<keyword evidence="7" id="KW-0472">Membrane</keyword>
<dbReference type="InterPro" id="IPR036890">
    <property type="entry name" value="HATPase_C_sf"/>
</dbReference>
<evidence type="ECO:0000256" key="2">
    <source>
        <dbReference type="ARBA" id="ARBA00022679"/>
    </source>
</evidence>
<dbReference type="InterPro" id="IPR036097">
    <property type="entry name" value="HisK_dim/P_sf"/>
</dbReference>
<keyword evidence="7" id="KW-0812">Transmembrane</keyword>
<dbReference type="CDD" id="cd00082">
    <property type="entry name" value="HisKA"/>
    <property type="match status" value="1"/>
</dbReference>
<dbReference type="PROSITE" id="PS50109">
    <property type="entry name" value="HIS_KIN"/>
    <property type="match status" value="1"/>
</dbReference>
<dbReference type="Pfam" id="PF00512">
    <property type="entry name" value="HisKA"/>
    <property type="match status" value="1"/>
</dbReference>
<evidence type="ECO:0000256" key="5">
    <source>
        <dbReference type="ARBA" id="ARBA00022840"/>
    </source>
</evidence>
<keyword evidence="1" id="KW-0597">Phosphoprotein</keyword>
<dbReference type="EMBL" id="CP011070">
    <property type="protein sequence ID" value="AJW71293.1"/>
    <property type="molecule type" value="Genomic_DNA"/>
</dbReference>